<dbReference type="SUPFAM" id="SSF46689">
    <property type="entry name" value="Homeodomain-like"/>
    <property type="match status" value="1"/>
</dbReference>
<dbReference type="InterPro" id="IPR001584">
    <property type="entry name" value="Integrase_cat-core"/>
</dbReference>
<dbReference type="GO" id="GO:0003676">
    <property type="term" value="F:nucleic acid binding"/>
    <property type="evidence" value="ECO:0007669"/>
    <property type="project" value="InterPro"/>
</dbReference>
<proteinExistence type="predicted"/>
<organism evidence="2 3">
    <name type="scientific">Kocuria subflava</name>
    <dbReference type="NCBI Taxonomy" id="1736139"/>
    <lineage>
        <taxon>Bacteria</taxon>
        <taxon>Bacillati</taxon>
        <taxon>Actinomycetota</taxon>
        <taxon>Actinomycetes</taxon>
        <taxon>Micrococcales</taxon>
        <taxon>Micrococcaceae</taxon>
        <taxon>Kocuria</taxon>
    </lineage>
</organism>
<comment type="caution">
    <text evidence="2">The sequence shown here is derived from an EMBL/GenBank/DDBJ whole genome shotgun (WGS) entry which is preliminary data.</text>
</comment>
<dbReference type="Pfam" id="PF13565">
    <property type="entry name" value="HTH_32"/>
    <property type="match status" value="1"/>
</dbReference>
<dbReference type="EMBL" id="JAAVUN010000062">
    <property type="protein sequence ID" value="NKE10798.1"/>
    <property type="molecule type" value="Genomic_DNA"/>
</dbReference>
<dbReference type="InterPro" id="IPR036397">
    <property type="entry name" value="RNaseH_sf"/>
</dbReference>
<sequence>MVHRNAPLSLEGRRRLVERCRTRPIAHVAAEMGISRACASKWVNRYRQDGELGLLDRSSTPRRQPTATSADTVARIEDLRRTQKWSASRIAFELQDQDIKISRRTVSRHLHALGLNRRKFIDPNGDTNREPRKIIARRPGHMVHIDVKKVGRIPNGGGWRVHGRGTDQAKAAERSKRKTKRGGYVYLHSAIDGYSRLAYTEALTDEKAVTAIAFMHRARAWFAAHGITHVERIVTDNGACYRADAFARALLGARHQRITPYTPRHNGKVERYNRILSEEFLYARTWTSEDQRREALGVWNVHYNYHRPHSTADGEPPASRLRQGVTNVLTSYT</sequence>
<dbReference type="InterPro" id="IPR009057">
    <property type="entry name" value="Homeodomain-like_sf"/>
</dbReference>
<dbReference type="SUPFAM" id="SSF53098">
    <property type="entry name" value="Ribonuclease H-like"/>
    <property type="match status" value="1"/>
</dbReference>
<dbReference type="Pfam" id="PF13683">
    <property type="entry name" value="rve_3"/>
    <property type="match status" value="1"/>
</dbReference>
<dbReference type="Proteomes" id="UP000521379">
    <property type="component" value="Unassembled WGS sequence"/>
</dbReference>
<evidence type="ECO:0000313" key="2">
    <source>
        <dbReference type="EMBL" id="NKE10798.1"/>
    </source>
</evidence>
<dbReference type="AlphaFoldDB" id="A0A846TNL1"/>
<keyword evidence="3" id="KW-1185">Reference proteome</keyword>
<dbReference type="RefSeq" id="WP_119933828.1">
    <property type="nucleotide sequence ID" value="NZ_JAAVUN010000062.1"/>
</dbReference>
<protein>
    <submittedName>
        <fullName evidence="2">IS481 family transposase</fullName>
    </submittedName>
</protein>
<evidence type="ECO:0000313" key="3">
    <source>
        <dbReference type="Proteomes" id="UP000521379"/>
    </source>
</evidence>
<dbReference type="PROSITE" id="PS50994">
    <property type="entry name" value="INTEGRASE"/>
    <property type="match status" value="1"/>
</dbReference>
<dbReference type="PANTHER" id="PTHR35004">
    <property type="entry name" value="TRANSPOSASE RV3428C-RELATED"/>
    <property type="match status" value="1"/>
</dbReference>
<gene>
    <name evidence="2" type="ORF">GTW58_12895</name>
</gene>
<feature type="domain" description="Integrase catalytic" evidence="1">
    <location>
        <begin position="150"/>
        <end position="325"/>
    </location>
</feature>
<dbReference type="PANTHER" id="PTHR35004:SF6">
    <property type="entry name" value="TRANSPOSASE"/>
    <property type="match status" value="1"/>
</dbReference>
<dbReference type="NCBIfam" id="NF033577">
    <property type="entry name" value="transpos_IS481"/>
    <property type="match status" value="1"/>
</dbReference>
<evidence type="ECO:0000259" key="1">
    <source>
        <dbReference type="PROSITE" id="PS50994"/>
    </source>
</evidence>
<dbReference type="Gene3D" id="3.30.420.10">
    <property type="entry name" value="Ribonuclease H-like superfamily/Ribonuclease H"/>
    <property type="match status" value="1"/>
</dbReference>
<reference evidence="2 3" key="1">
    <citation type="submission" date="2020-02" db="EMBL/GenBank/DDBJ databases">
        <authorList>
            <person name="Sun Q."/>
        </authorList>
    </citation>
    <scope>NUCLEOTIDE SEQUENCE [LARGE SCALE GENOMIC DNA]</scope>
    <source>
        <strain evidence="2 3">YIM 13062</strain>
    </source>
</reference>
<accession>A0A846TNL1</accession>
<name>A0A846TNL1_9MICC</name>
<dbReference type="InterPro" id="IPR047656">
    <property type="entry name" value="IS481-like_transpos"/>
</dbReference>
<dbReference type="InterPro" id="IPR012337">
    <property type="entry name" value="RNaseH-like_sf"/>
</dbReference>
<dbReference type="GO" id="GO:0015074">
    <property type="term" value="P:DNA integration"/>
    <property type="evidence" value="ECO:0007669"/>
    <property type="project" value="InterPro"/>
</dbReference>